<dbReference type="SUPFAM" id="SSF52047">
    <property type="entry name" value="RNI-like"/>
    <property type="match status" value="1"/>
</dbReference>
<keyword evidence="2" id="KW-1185">Reference proteome</keyword>
<dbReference type="EMBL" id="KN818240">
    <property type="protein sequence ID" value="KIL65674.1"/>
    <property type="molecule type" value="Genomic_DNA"/>
</dbReference>
<accession>A0A0C2TFN2</accession>
<dbReference type="InterPro" id="IPR032675">
    <property type="entry name" value="LRR_dom_sf"/>
</dbReference>
<protein>
    <submittedName>
        <fullName evidence="1">Uncharacterized protein</fullName>
    </submittedName>
</protein>
<gene>
    <name evidence="1" type="ORF">M378DRAFT_456261</name>
</gene>
<reference evidence="1 2" key="1">
    <citation type="submission" date="2014-04" db="EMBL/GenBank/DDBJ databases">
        <title>Evolutionary Origins and Diversification of the Mycorrhizal Mutualists.</title>
        <authorList>
            <consortium name="DOE Joint Genome Institute"/>
            <consortium name="Mycorrhizal Genomics Consortium"/>
            <person name="Kohler A."/>
            <person name="Kuo A."/>
            <person name="Nagy L.G."/>
            <person name="Floudas D."/>
            <person name="Copeland A."/>
            <person name="Barry K.W."/>
            <person name="Cichocki N."/>
            <person name="Veneault-Fourrey C."/>
            <person name="LaButti K."/>
            <person name="Lindquist E.A."/>
            <person name="Lipzen A."/>
            <person name="Lundell T."/>
            <person name="Morin E."/>
            <person name="Murat C."/>
            <person name="Riley R."/>
            <person name="Ohm R."/>
            <person name="Sun H."/>
            <person name="Tunlid A."/>
            <person name="Henrissat B."/>
            <person name="Grigoriev I.V."/>
            <person name="Hibbett D.S."/>
            <person name="Martin F."/>
        </authorList>
    </citation>
    <scope>NUCLEOTIDE SEQUENCE [LARGE SCALE GENOMIC DNA]</scope>
    <source>
        <strain evidence="1 2">Koide BX008</strain>
    </source>
</reference>
<dbReference type="HOGENOM" id="CLU_685068_0_0_1"/>
<organism evidence="1 2">
    <name type="scientific">Amanita muscaria (strain Koide BX008)</name>
    <dbReference type="NCBI Taxonomy" id="946122"/>
    <lineage>
        <taxon>Eukaryota</taxon>
        <taxon>Fungi</taxon>
        <taxon>Dikarya</taxon>
        <taxon>Basidiomycota</taxon>
        <taxon>Agaricomycotina</taxon>
        <taxon>Agaricomycetes</taxon>
        <taxon>Agaricomycetidae</taxon>
        <taxon>Agaricales</taxon>
        <taxon>Pluteineae</taxon>
        <taxon>Amanitaceae</taxon>
        <taxon>Amanita</taxon>
    </lineage>
</organism>
<dbReference type="InParanoid" id="A0A0C2TFN2"/>
<dbReference type="OrthoDB" id="3039061at2759"/>
<evidence type="ECO:0000313" key="1">
    <source>
        <dbReference type="EMBL" id="KIL65674.1"/>
    </source>
</evidence>
<evidence type="ECO:0000313" key="2">
    <source>
        <dbReference type="Proteomes" id="UP000054549"/>
    </source>
</evidence>
<sequence>MSPVRLTIGPIYPNNISLPVVTQICQILADFNSRVQFLEITTETSLLAGMILSGIFSTPIVFPTLESLSIRVEDDPGKYTSEWPHLNVVLERAIGWFPMLRTLAINTFNDCIPVYPERSSFAHLHTLILDGTLEQGEGYIGSMVAVLYSTSRLETLWLKHFAREQNLNVDNLHVKGREIHIPVPLPCLTSLSIAVPGCGADITECIDAPALHELHIDGSRGPMYGETECDDILWSDWEARSVLDSLKHLANGSQHLRRLAITSTYLTAGGWQWLLFGEGKGPPFPQLECLALHGLDESSGEISCGFSDALLLHYSQEPSICLSKLTLLRCRFPLSGMALVRAIKAKPFELEFDRCCPQLSTDEYNTLVDLQVKLCRRQEWEVKEDEWWTRGHQIDASDSHVY</sequence>
<proteinExistence type="predicted"/>
<dbReference type="Gene3D" id="3.80.10.10">
    <property type="entry name" value="Ribonuclease Inhibitor"/>
    <property type="match status" value="1"/>
</dbReference>
<dbReference type="Proteomes" id="UP000054549">
    <property type="component" value="Unassembled WGS sequence"/>
</dbReference>
<dbReference type="AlphaFoldDB" id="A0A0C2TFN2"/>
<name>A0A0C2TFN2_AMAMK</name>